<reference evidence="1 2" key="1">
    <citation type="submission" date="2021-01" db="EMBL/GenBank/DDBJ databases">
        <title>Draft genome sequence of Micromonospora sp. strain STR1s_6.</title>
        <authorList>
            <person name="Karlyshev A."/>
            <person name="Jawad R."/>
        </authorList>
    </citation>
    <scope>NUCLEOTIDE SEQUENCE [LARGE SCALE GENOMIC DNA]</scope>
    <source>
        <strain evidence="1 2">STR1S-6</strain>
    </source>
</reference>
<gene>
    <name evidence="1" type="ORF">JM949_05760</name>
</gene>
<accession>A0ABS1YCA5</accession>
<dbReference type="Proteomes" id="UP000622245">
    <property type="component" value="Unassembled WGS sequence"/>
</dbReference>
<name>A0ABS1YCA5_9ACTN</name>
<evidence type="ECO:0000313" key="2">
    <source>
        <dbReference type="Proteomes" id="UP000622245"/>
    </source>
</evidence>
<dbReference type="InterPro" id="IPR035948">
    <property type="entry name" value="YwqG-like_sf"/>
</dbReference>
<dbReference type="Gene3D" id="2.30.320.10">
    <property type="entry name" value="YwqG-like"/>
    <property type="match status" value="1"/>
</dbReference>
<sequence>MVRTTPPRPLDITALFPELREHSITATRLHPRPGAPTVTDSSVGGPLLWPADEVWPVCDDAGAHEPWNLTTPAALHRRREILAIADARESLPGGDFLTAEERAELDAADALDLDDLIEDPIPLVPVAQLYRRDVPDYAGPDGTDLLQVLWCPVDHSDRHYSPRVFLYWRDSSAVGVGPLLEAPPEPPVISDMYLPVPCVVHPEQVREYQYADLLPDDLRERLDEWDDDEDESRAHYQSDLSLAPGWKVGGYANWSLTDPYPMNCAACGTTMTLIFTVDSGDWNGMHCSWRPSEENPTASPDTVGVQIGRGYSLYTFRCPESFDHPPATAMQ</sequence>
<protein>
    <recommendedName>
        <fullName evidence="3">DUF1963 domain-containing protein</fullName>
    </recommendedName>
</protein>
<comment type="caution">
    <text evidence="1">The sequence shown here is derived from an EMBL/GenBank/DDBJ whole genome shotgun (WGS) entry which is preliminary data.</text>
</comment>
<proteinExistence type="predicted"/>
<evidence type="ECO:0000313" key="1">
    <source>
        <dbReference type="EMBL" id="MBM0274995.1"/>
    </source>
</evidence>
<evidence type="ECO:0008006" key="3">
    <source>
        <dbReference type="Google" id="ProtNLM"/>
    </source>
</evidence>
<dbReference type="EMBL" id="JAEVHL010000015">
    <property type="protein sequence ID" value="MBM0274995.1"/>
    <property type="molecule type" value="Genomic_DNA"/>
</dbReference>
<organism evidence="1 2">
    <name type="scientific">Micromonospora tarensis</name>
    <dbReference type="NCBI Taxonomy" id="2806100"/>
    <lineage>
        <taxon>Bacteria</taxon>
        <taxon>Bacillati</taxon>
        <taxon>Actinomycetota</taxon>
        <taxon>Actinomycetes</taxon>
        <taxon>Micromonosporales</taxon>
        <taxon>Micromonosporaceae</taxon>
        <taxon>Micromonospora</taxon>
    </lineage>
</organism>
<keyword evidence="2" id="KW-1185">Reference proteome</keyword>
<dbReference type="SUPFAM" id="SSF103032">
    <property type="entry name" value="Hypothetical protein YwqG"/>
    <property type="match status" value="1"/>
</dbReference>